<proteinExistence type="predicted"/>
<sequence length="133" mass="14661">MGRSGRLNDLDKFHSAFDKFERAKMSSKGVGMVWTSIGAKWSRNEVKTAIWSCCTGTRVMAVPRHDDWTSETMILLACHLCSFAHCLWGRSLQASTLELAYATYDRSYGIEKPTGSGGIDSFPDRNAGATTDA</sequence>
<protein>
    <submittedName>
        <fullName evidence="1">Uncharacterized protein</fullName>
    </submittedName>
</protein>
<organism evidence="1">
    <name type="scientific">Ananas comosus var. bracteatus</name>
    <name type="common">red pineapple</name>
    <dbReference type="NCBI Taxonomy" id="296719"/>
    <lineage>
        <taxon>Eukaryota</taxon>
        <taxon>Viridiplantae</taxon>
        <taxon>Streptophyta</taxon>
        <taxon>Embryophyta</taxon>
        <taxon>Tracheophyta</taxon>
        <taxon>Spermatophyta</taxon>
        <taxon>Magnoliopsida</taxon>
        <taxon>Liliopsida</taxon>
        <taxon>Poales</taxon>
        <taxon>Bromeliaceae</taxon>
        <taxon>Bromelioideae</taxon>
        <taxon>Ananas</taxon>
    </lineage>
</organism>
<accession>A0A6V7NEZ2</accession>
<gene>
    <name evidence="1" type="ORF">CB5_LOCUS371</name>
</gene>
<name>A0A6V7NEZ2_ANACO</name>
<dbReference type="EMBL" id="LR862129">
    <property type="protein sequence ID" value="CAD1817160.1"/>
    <property type="molecule type" value="Genomic_DNA"/>
</dbReference>
<reference evidence="1" key="1">
    <citation type="submission" date="2020-07" db="EMBL/GenBank/DDBJ databases">
        <authorList>
            <person name="Lin J."/>
        </authorList>
    </citation>
    <scope>NUCLEOTIDE SEQUENCE</scope>
</reference>
<dbReference type="AlphaFoldDB" id="A0A6V7NEZ2"/>
<evidence type="ECO:0000313" key="1">
    <source>
        <dbReference type="EMBL" id="CAD1817160.1"/>
    </source>
</evidence>